<name>A0AAE1ENF4_PETCI</name>
<evidence type="ECO:0000256" key="1">
    <source>
        <dbReference type="SAM" id="MobiDB-lite"/>
    </source>
</evidence>
<organism evidence="2 3">
    <name type="scientific">Petrolisthes cinctipes</name>
    <name type="common">Flat porcelain crab</name>
    <dbReference type="NCBI Taxonomy" id="88211"/>
    <lineage>
        <taxon>Eukaryota</taxon>
        <taxon>Metazoa</taxon>
        <taxon>Ecdysozoa</taxon>
        <taxon>Arthropoda</taxon>
        <taxon>Crustacea</taxon>
        <taxon>Multicrustacea</taxon>
        <taxon>Malacostraca</taxon>
        <taxon>Eumalacostraca</taxon>
        <taxon>Eucarida</taxon>
        <taxon>Decapoda</taxon>
        <taxon>Pleocyemata</taxon>
        <taxon>Anomura</taxon>
        <taxon>Galatheoidea</taxon>
        <taxon>Porcellanidae</taxon>
        <taxon>Petrolisthes</taxon>
    </lineage>
</organism>
<sequence length="289" mass="33390">MPRCGMRPSKDRLKSARKDGQKAATQTLPYHMDRRRTDHQREGLHQIQHHGRKIQDASIHVTKMRWMLRCGTRSRKDGRKAARKYGLKAAKWPQELKSNGPTTHTLTLQYHMEDGPPEGRTTDCIRSSIRLKIQDASIHVTKMRWMLRCGMRPRKDGRNAARKDGLKAAKCPPELQSNGPPTETMPYHVGRYWMVTRTREWYRPPHLQPHESRLYKSWVGLRKLLPQTSPSHRKPRQCHCTRPRALQEEQEIFSCIDIATYPHVKPNPSILAPLLPPTLSSNSSVATSI</sequence>
<reference evidence="2" key="1">
    <citation type="submission" date="2023-10" db="EMBL/GenBank/DDBJ databases">
        <title>Genome assemblies of two species of porcelain crab, Petrolisthes cinctipes and Petrolisthes manimaculis (Anomura: Porcellanidae).</title>
        <authorList>
            <person name="Angst P."/>
        </authorList>
    </citation>
    <scope>NUCLEOTIDE SEQUENCE</scope>
    <source>
        <strain evidence="2">PB745_01</strain>
        <tissue evidence="2">Gill</tissue>
    </source>
</reference>
<keyword evidence="3" id="KW-1185">Reference proteome</keyword>
<feature type="compositionally biased region" description="Basic and acidic residues" evidence="1">
    <location>
        <begin position="154"/>
        <end position="167"/>
    </location>
</feature>
<feature type="region of interest" description="Disordered" evidence="1">
    <location>
        <begin position="1"/>
        <end position="34"/>
    </location>
</feature>
<dbReference type="AlphaFoldDB" id="A0AAE1ENF4"/>
<protein>
    <submittedName>
        <fullName evidence="2">Uncharacterized protein</fullName>
    </submittedName>
</protein>
<evidence type="ECO:0000313" key="2">
    <source>
        <dbReference type="EMBL" id="KAK3858897.1"/>
    </source>
</evidence>
<proteinExistence type="predicted"/>
<dbReference type="EMBL" id="JAWQEG010005174">
    <property type="protein sequence ID" value="KAK3858897.1"/>
    <property type="molecule type" value="Genomic_DNA"/>
</dbReference>
<feature type="region of interest" description="Disordered" evidence="1">
    <location>
        <begin position="154"/>
        <end position="183"/>
    </location>
</feature>
<evidence type="ECO:0000313" key="3">
    <source>
        <dbReference type="Proteomes" id="UP001286313"/>
    </source>
</evidence>
<dbReference type="Proteomes" id="UP001286313">
    <property type="component" value="Unassembled WGS sequence"/>
</dbReference>
<comment type="caution">
    <text evidence="2">The sequence shown here is derived from an EMBL/GenBank/DDBJ whole genome shotgun (WGS) entry which is preliminary data.</text>
</comment>
<gene>
    <name evidence="2" type="ORF">Pcinc_034941</name>
</gene>
<accession>A0AAE1ENF4</accession>
<feature type="compositionally biased region" description="Basic and acidic residues" evidence="1">
    <location>
        <begin position="8"/>
        <end position="21"/>
    </location>
</feature>